<dbReference type="EMBL" id="JASPKY010000237">
    <property type="protein sequence ID" value="KAK9717692.1"/>
    <property type="molecule type" value="Genomic_DNA"/>
</dbReference>
<accession>A0AAW1KEI6</accession>
<dbReference type="Pfam" id="PF08241">
    <property type="entry name" value="Methyltransf_11"/>
    <property type="match status" value="1"/>
</dbReference>
<dbReference type="PANTHER" id="PTHR43861">
    <property type="entry name" value="TRANS-ACONITATE 2-METHYLTRANSFERASE-RELATED"/>
    <property type="match status" value="1"/>
</dbReference>
<reference evidence="2 3" key="1">
    <citation type="journal article" date="2024" name="BMC Genomics">
        <title>De novo assembly and annotation of Popillia japonica's genome with initial clues to its potential as an invasive pest.</title>
        <authorList>
            <person name="Cucini C."/>
            <person name="Boschi S."/>
            <person name="Funari R."/>
            <person name="Cardaioli E."/>
            <person name="Iannotti N."/>
            <person name="Marturano G."/>
            <person name="Paoli F."/>
            <person name="Bruttini M."/>
            <person name="Carapelli A."/>
            <person name="Frati F."/>
            <person name="Nardi F."/>
        </authorList>
    </citation>
    <scope>NUCLEOTIDE SEQUENCE [LARGE SCALE GENOMIC DNA]</scope>
    <source>
        <strain evidence="2">DMR45628</strain>
    </source>
</reference>
<keyword evidence="3" id="KW-1185">Reference proteome</keyword>
<dbReference type="Proteomes" id="UP001458880">
    <property type="component" value="Unassembled WGS sequence"/>
</dbReference>
<gene>
    <name evidence="2" type="ORF">QE152_g23621</name>
</gene>
<dbReference type="GO" id="GO:0008757">
    <property type="term" value="F:S-adenosylmethionine-dependent methyltransferase activity"/>
    <property type="evidence" value="ECO:0007669"/>
    <property type="project" value="InterPro"/>
</dbReference>
<proteinExistence type="predicted"/>
<sequence>MNYAAKWSATDVNKVTILRHLKTYGHLLKWKDYKETCLEVGCGEGVMTKEILLPYIEDHIAKLVAVDILDGMIQFAKERNAHEKIDYQIVDILNDQFITTMQSQFDHVFSLFVSHLIPDTRSFLTSFYKILKSGGQIFVITLVNSFFSQVFSELCKEKQLLNSKLESPFADYTANPAQHITELLEDIGFTVDLCEHEKRFVTTENFEGFVTALAEMYQNLEVIPSELLTVFYEEFLQKCREKCINLGEQEKYDIPTEVLLFIATKPS</sequence>
<dbReference type="SUPFAM" id="SSF53335">
    <property type="entry name" value="S-adenosyl-L-methionine-dependent methyltransferases"/>
    <property type="match status" value="1"/>
</dbReference>
<dbReference type="InterPro" id="IPR013216">
    <property type="entry name" value="Methyltransf_11"/>
</dbReference>
<evidence type="ECO:0000259" key="1">
    <source>
        <dbReference type="Pfam" id="PF08241"/>
    </source>
</evidence>
<evidence type="ECO:0000313" key="2">
    <source>
        <dbReference type="EMBL" id="KAK9717692.1"/>
    </source>
</evidence>
<evidence type="ECO:0000313" key="3">
    <source>
        <dbReference type="Proteomes" id="UP001458880"/>
    </source>
</evidence>
<feature type="domain" description="Methyltransferase type 11" evidence="1">
    <location>
        <begin position="38"/>
        <end position="138"/>
    </location>
</feature>
<dbReference type="InterPro" id="IPR029063">
    <property type="entry name" value="SAM-dependent_MTases_sf"/>
</dbReference>
<dbReference type="PANTHER" id="PTHR43861:SF1">
    <property type="entry name" value="TRANS-ACONITATE 2-METHYLTRANSFERASE"/>
    <property type="match status" value="1"/>
</dbReference>
<protein>
    <submittedName>
        <fullName evidence="2">Methyltransferase domain</fullName>
    </submittedName>
</protein>
<comment type="caution">
    <text evidence="2">The sequence shown here is derived from an EMBL/GenBank/DDBJ whole genome shotgun (WGS) entry which is preliminary data.</text>
</comment>
<keyword evidence="2" id="KW-0808">Transferase</keyword>
<dbReference type="GO" id="GO:0032259">
    <property type="term" value="P:methylation"/>
    <property type="evidence" value="ECO:0007669"/>
    <property type="project" value="UniProtKB-KW"/>
</dbReference>
<keyword evidence="2" id="KW-0489">Methyltransferase</keyword>
<dbReference type="Gene3D" id="3.40.50.150">
    <property type="entry name" value="Vaccinia Virus protein VP39"/>
    <property type="match status" value="1"/>
</dbReference>
<name>A0AAW1KEI6_POPJA</name>
<organism evidence="2 3">
    <name type="scientific">Popillia japonica</name>
    <name type="common">Japanese beetle</name>
    <dbReference type="NCBI Taxonomy" id="7064"/>
    <lineage>
        <taxon>Eukaryota</taxon>
        <taxon>Metazoa</taxon>
        <taxon>Ecdysozoa</taxon>
        <taxon>Arthropoda</taxon>
        <taxon>Hexapoda</taxon>
        <taxon>Insecta</taxon>
        <taxon>Pterygota</taxon>
        <taxon>Neoptera</taxon>
        <taxon>Endopterygota</taxon>
        <taxon>Coleoptera</taxon>
        <taxon>Polyphaga</taxon>
        <taxon>Scarabaeiformia</taxon>
        <taxon>Scarabaeidae</taxon>
        <taxon>Rutelinae</taxon>
        <taxon>Popillia</taxon>
    </lineage>
</organism>
<dbReference type="AlphaFoldDB" id="A0AAW1KEI6"/>
<dbReference type="CDD" id="cd02440">
    <property type="entry name" value="AdoMet_MTases"/>
    <property type="match status" value="1"/>
</dbReference>